<dbReference type="AlphaFoldDB" id="A0A3M2IVL0"/>
<name>A0A3M2IVL0_9CELL</name>
<evidence type="ECO:0000256" key="1">
    <source>
        <dbReference type="ARBA" id="ARBA00022741"/>
    </source>
</evidence>
<dbReference type="OrthoDB" id="6198786at2"/>
<dbReference type="InterPro" id="IPR003593">
    <property type="entry name" value="AAA+_ATPase"/>
</dbReference>
<evidence type="ECO:0000313" key="5">
    <source>
        <dbReference type="Proteomes" id="UP000269289"/>
    </source>
</evidence>
<keyword evidence="5" id="KW-1185">Reference proteome</keyword>
<evidence type="ECO:0000259" key="3">
    <source>
        <dbReference type="PROSITE" id="PS50893"/>
    </source>
</evidence>
<dbReference type="GO" id="GO:0016887">
    <property type="term" value="F:ATP hydrolysis activity"/>
    <property type="evidence" value="ECO:0007669"/>
    <property type="project" value="InterPro"/>
</dbReference>
<dbReference type="SUPFAM" id="SSF52540">
    <property type="entry name" value="P-loop containing nucleoside triphosphate hydrolases"/>
    <property type="match status" value="1"/>
</dbReference>
<sequence length="208" mass="22600">MRSLVEAEAATVEIDGTTILPPTSLEASAGQMWAVTGPNGVGKSTLLRAVGGRRPLTSGRCLLVGEEVDLRRAVHRRVLAALVDPVPIARDLTVREQIGIVADSWFGRSAVATGRTSRILEELMLSGLANRFPHQVSAGQRQLFHLALVLVRPAEVVLLDEPERHLDDHHLDLVLRVVGERVRAGATFLVATHHRTVTSTCDRVLRLG</sequence>
<dbReference type="Pfam" id="PF00005">
    <property type="entry name" value="ABC_tran"/>
    <property type="match status" value="1"/>
</dbReference>
<organism evidence="4 5">
    <name type="scientific">Cellulomonas triticagri</name>
    <dbReference type="NCBI Taxonomy" id="2483352"/>
    <lineage>
        <taxon>Bacteria</taxon>
        <taxon>Bacillati</taxon>
        <taxon>Actinomycetota</taxon>
        <taxon>Actinomycetes</taxon>
        <taxon>Micrococcales</taxon>
        <taxon>Cellulomonadaceae</taxon>
        <taxon>Cellulomonas</taxon>
    </lineage>
</organism>
<keyword evidence="1" id="KW-0547">Nucleotide-binding</keyword>
<dbReference type="InterPro" id="IPR003439">
    <property type="entry name" value="ABC_transporter-like_ATP-bd"/>
</dbReference>
<dbReference type="InterPro" id="IPR027417">
    <property type="entry name" value="P-loop_NTPase"/>
</dbReference>
<gene>
    <name evidence="4" type="ORF">EBM89_16400</name>
</gene>
<evidence type="ECO:0000313" key="4">
    <source>
        <dbReference type="EMBL" id="RMI05129.1"/>
    </source>
</evidence>
<reference evidence="4 5" key="1">
    <citation type="submission" date="2018-10" db="EMBL/GenBank/DDBJ databases">
        <title>Isolation, diversity and antifungal activity of actinobacteria from wheat.</title>
        <authorList>
            <person name="Han C."/>
        </authorList>
    </citation>
    <scope>NUCLEOTIDE SEQUENCE [LARGE SCALE GENOMIC DNA]</scope>
    <source>
        <strain evidence="4 5">NEAU-YY56</strain>
    </source>
</reference>
<dbReference type="SMART" id="SM00382">
    <property type="entry name" value="AAA"/>
    <property type="match status" value="1"/>
</dbReference>
<protein>
    <submittedName>
        <fullName evidence="4">ATP-binding cassette domain-containing protein</fullName>
    </submittedName>
</protein>
<dbReference type="PANTHER" id="PTHR43158:SF2">
    <property type="entry name" value="SKFA PEPTIDE EXPORT ATP-BINDING PROTEIN SKFE"/>
    <property type="match status" value="1"/>
</dbReference>
<dbReference type="EMBL" id="RFFI01000110">
    <property type="protein sequence ID" value="RMI05129.1"/>
    <property type="molecule type" value="Genomic_DNA"/>
</dbReference>
<keyword evidence="2 4" id="KW-0067">ATP-binding</keyword>
<dbReference type="PROSITE" id="PS50893">
    <property type="entry name" value="ABC_TRANSPORTER_2"/>
    <property type="match status" value="1"/>
</dbReference>
<comment type="caution">
    <text evidence="4">The sequence shown here is derived from an EMBL/GenBank/DDBJ whole genome shotgun (WGS) entry which is preliminary data.</text>
</comment>
<dbReference type="GO" id="GO:0005524">
    <property type="term" value="F:ATP binding"/>
    <property type="evidence" value="ECO:0007669"/>
    <property type="project" value="UniProtKB-KW"/>
</dbReference>
<dbReference type="Proteomes" id="UP000269289">
    <property type="component" value="Unassembled WGS sequence"/>
</dbReference>
<accession>A0A3M2IVL0</accession>
<feature type="domain" description="ABC transporter" evidence="3">
    <location>
        <begin position="5"/>
        <end position="208"/>
    </location>
</feature>
<dbReference type="Gene3D" id="3.40.50.300">
    <property type="entry name" value="P-loop containing nucleotide triphosphate hydrolases"/>
    <property type="match status" value="1"/>
</dbReference>
<evidence type="ECO:0000256" key="2">
    <source>
        <dbReference type="ARBA" id="ARBA00022840"/>
    </source>
</evidence>
<dbReference type="PANTHER" id="PTHR43158">
    <property type="entry name" value="SKFA PEPTIDE EXPORT ATP-BINDING PROTEIN SKFE"/>
    <property type="match status" value="1"/>
</dbReference>
<proteinExistence type="predicted"/>